<gene>
    <name evidence="1" type="ORF">ACFPC0_11080</name>
</gene>
<keyword evidence="2" id="KW-1185">Reference proteome</keyword>
<organism evidence="1 2">
    <name type="scientific">Streptomyces andamanensis</name>
    <dbReference type="NCBI Taxonomy" id="1565035"/>
    <lineage>
        <taxon>Bacteria</taxon>
        <taxon>Bacillati</taxon>
        <taxon>Actinomycetota</taxon>
        <taxon>Actinomycetes</taxon>
        <taxon>Kitasatosporales</taxon>
        <taxon>Streptomycetaceae</taxon>
        <taxon>Streptomyces</taxon>
    </lineage>
</organism>
<dbReference type="EMBL" id="JBHSDP010000011">
    <property type="protein sequence ID" value="MFC4328370.1"/>
    <property type="molecule type" value="Genomic_DNA"/>
</dbReference>
<accession>A0ABV8TCS7</accession>
<comment type="caution">
    <text evidence="1">The sequence shown here is derived from an EMBL/GenBank/DDBJ whole genome shotgun (WGS) entry which is preliminary data.</text>
</comment>
<name>A0ABV8TCS7_9ACTN</name>
<dbReference type="Proteomes" id="UP001595824">
    <property type="component" value="Unassembled WGS sequence"/>
</dbReference>
<evidence type="ECO:0000313" key="2">
    <source>
        <dbReference type="Proteomes" id="UP001595824"/>
    </source>
</evidence>
<evidence type="ECO:0000313" key="1">
    <source>
        <dbReference type="EMBL" id="MFC4328370.1"/>
    </source>
</evidence>
<reference evidence="2" key="1">
    <citation type="journal article" date="2019" name="Int. J. Syst. Evol. Microbiol.">
        <title>The Global Catalogue of Microorganisms (GCM) 10K type strain sequencing project: providing services to taxonomists for standard genome sequencing and annotation.</title>
        <authorList>
            <consortium name="The Broad Institute Genomics Platform"/>
            <consortium name="The Broad Institute Genome Sequencing Center for Infectious Disease"/>
            <person name="Wu L."/>
            <person name="Ma J."/>
        </authorList>
    </citation>
    <scope>NUCLEOTIDE SEQUENCE [LARGE SCALE GENOMIC DNA]</scope>
    <source>
        <strain evidence="2">PCU 347</strain>
    </source>
</reference>
<protein>
    <submittedName>
        <fullName evidence="1">Uncharacterized protein</fullName>
    </submittedName>
</protein>
<sequence length="164" mass="17261">MEPSKPLEQLTPEAYGTLVAGLSEPQRTALLGAVGGMLSCRENTLAALRRKGLVGATPQTMQNLTALGRRLRAGLLVPPGTFGSAVVQALLDGGLPWDELPSGTLRPRCRIETFEGATTAYVDTRALNGTANEEALVTAEKVLLAAGFHVTRTEGRSPRLLASP</sequence>
<proteinExistence type="predicted"/>
<dbReference type="RefSeq" id="WP_381738572.1">
    <property type="nucleotide sequence ID" value="NZ_JBHSDP010000011.1"/>
</dbReference>